<feature type="domain" description="MADF" evidence="2">
    <location>
        <begin position="141"/>
        <end position="228"/>
    </location>
</feature>
<dbReference type="InterPro" id="IPR039353">
    <property type="entry name" value="TF_Adf1"/>
</dbReference>
<evidence type="ECO:0000313" key="3">
    <source>
        <dbReference type="EMBL" id="KAK5964932.1"/>
    </source>
</evidence>
<dbReference type="AlphaFoldDB" id="A0AAN8IM55"/>
<reference evidence="4 5" key="1">
    <citation type="submission" date="2019-10" db="EMBL/GenBank/DDBJ databases">
        <title>Assembly and Annotation for the nematode Trichostrongylus colubriformis.</title>
        <authorList>
            <person name="Martin J."/>
        </authorList>
    </citation>
    <scope>NUCLEOTIDE SEQUENCE [LARGE SCALE GENOMIC DNA]</scope>
    <source>
        <strain evidence="4">G859</strain>
        <tissue evidence="4">Whole worm</tissue>
    </source>
</reference>
<accession>A0AAN8IM55</accession>
<proteinExistence type="predicted"/>
<feature type="domain" description="MADF" evidence="2">
    <location>
        <begin position="8"/>
        <end position="97"/>
    </location>
</feature>
<evidence type="ECO:0000313" key="5">
    <source>
        <dbReference type="Proteomes" id="UP001331761"/>
    </source>
</evidence>
<name>A0AAN8IM55_TRICO</name>
<dbReference type="InterPro" id="IPR006578">
    <property type="entry name" value="MADF-dom"/>
</dbReference>
<dbReference type="PANTHER" id="PTHR12243">
    <property type="entry name" value="MADF DOMAIN TRANSCRIPTION FACTOR"/>
    <property type="match status" value="1"/>
</dbReference>
<evidence type="ECO:0000256" key="1">
    <source>
        <dbReference type="SAM" id="MobiDB-lite"/>
    </source>
</evidence>
<dbReference type="SMART" id="SM00595">
    <property type="entry name" value="MADF"/>
    <property type="match status" value="2"/>
</dbReference>
<comment type="caution">
    <text evidence="4">The sequence shown here is derived from an EMBL/GenBank/DDBJ whole genome shotgun (WGS) entry which is preliminary data.</text>
</comment>
<organism evidence="4 5">
    <name type="scientific">Trichostrongylus colubriformis</name>
    <name type="common">Black scour worm</name>
    <dbReference type="NCBI Taxonomy" id="6319"/>
    <lineage>
        <taxon>Eukaryota</taxon>
        <taxon>Metazoa</taxon>
        <taxon>Ecdysozoa</taxon>
        <taxon>Nematoda</taxon>
        <taxon>Chromadorea</taxon>
        <taxon>Rhabditida</taxon>
        <taxon>Rhabditina</taxon>
        <taxon>Rhabditomorpha</taxon>
        <taxon>Strongyloidea</taxon>
        <taxon>Trichostrongylidae</taxon>
        <taxon>Trichostrongylus</taxon>
    </lineage>
</organism>
<dbReference type="Pfam" id="PF10545">
    <property type="entry name" value="MADF_DNA_bdg"/>
    <property type="match status" value="2"/>
</dbReference>
<evidence type="ECO:0000259" key="2">
    <source>
        <dbReference type="PROSITE" id="PS51029"/>
    </source>
</evidence>
<keyword evidence="5" id="KW-1185">Reference proteome</keyword>
<dbReference type="EMBL" id="WIXE01008129">
    <property type="protein sequence ID" value="KAK5979664.1"/>
    <property type="molecule type" value="Genomic_DNA"/>
</dbReference>
<dbReference type="Proteomes" id="UP001331761">
    <property type="component" value="Unassembled WGS sequence"/>
</dbReference>
<dbReference type="PROSITE" id="PS51029">
    <property type="entry name" value="MADF"/>
    <property type="match status" value="2"/>
</dbReference>
<sequence length="375" mass="42929">MDYSAKCRLIRLIEEEEPIWNNAIEDYGRLDKKNASWNRVHKEMLECGFNGGMLELKTTWKNLRDQWRKNSLNKSSGSNSKPWTFEKHLLFLGTAQTEVNEKESAVRRWLASVFGDTEPATSNSAPNCNTFFRMNAELKKEFIRLIRDEEMLWNTECRDYYRLDKKNLAWSRILTGLERKGFRGGLLDLKATWKGLRDTKRRYAMQPSASGKQWAFEKDLEFLDSVGKNEPIQFSPRIESESKVNSLVDSPRSSATPEEVAEEGADGDDGNDTFFVPAEMGGDKSPENGTEPSRKRSYGGGFNSKKKKMDSLQEGLDMIREITASLRQRLSAATMDKYDRYGAFIASSLREMPEPASQRKMAQLMDCLLNQGNRS</sequence>
<protein>
    <submittedName>
        <fullName evidence="4">MADF domain-containing protein</fullName>
    </submittedName>
</protein>
<feature type="compositionally biased region" description="Acidic residues" evidence="1">
    <location>
        <begin position="259"/>
        <end position="271"/>
    </location>
</feature>
<gene>
    <name evidence="3" type="ORF">GCK32_002675</name>
    <name evidence="4" type="ORF">GCK32_014338</name>
</gene>
<feature type="compositionally biased region" description="Polar residues" evidence="1">
    <location>
        <begin position="243"/>
        <end position="256"/>
    </location>
</feature>
<dbReference type="EMBL" id="WIXE01025189">
    <property type="protein sequence ID" value="KAK5964932.1"/>
    <property type="molecule type" value="Genomic_DNA"/>
</dbReference>
<dbReference type="PANTHER" id="PTHR12243:SF67">
    <property type="entry name" value="COREPRESSOR OF PANGOLIN, ISOFORM A-RELATED"/>
    <property type="match status" value="1"/>
</dbReference>
<feature type="region of interest" description="Disordered" evidence="1">
    <location>
        <begin position="233"/>
        <end position="307"/>
    </location>
</feature>
<evidence type="ECO:0000313" key="4">
    <source>
        <dbReference type="EMBL" id="KAK5979664.1"/>
    </source>
</evidence>